<feature type="compositionally biased region" description="Low complexity" evidence="1">
    <location>
        <begin position="658"/>
        <end position="674"/>
    </location>
</feature>
<feature type="region of interest" description="Disordered" evidence="1">
    <location>
        <begin position="648"/>
        <end position="677"/>
    </location>
</feature>
<dbReference type="EMBL" id="VFQX01000052">
    <property type="protein sequence ID" value="KAF0974370.1"/>
    <property type="molecule type" value="Genomic_DNA"/>
</dbReference>
<feature type="region of interest" description="Disordered" evidence="1">
    <location>
        <begin position="41"/>
        <end position="61"/>
    </location>
</feature>
<feature type="compositionally biased region" description="Polar residues" evidence="1">
    <location>
        <begin position="648"/>
        <end position="657"/>
    </location>
</feature>
<dbReference type="GeneID" id="68113620"/>
<dbReference type="Proteomes" id="UP000444721">
    <property type="component" value="Unassembled WGS sequence"/>
</dbReference>
<feature type="region of interest" description="Disordered" evidence="1">
    <location>
        <begin position="599"/>
        <end position="623"/>
    </location>
</feature>
<dbReference type="VEuPathDB" id="AmoebaDB:NfTy_090220"/>
<comment type="caution">
    <text evidence="2">The sequence shown here is derived from an EMBL/GenBank/DDBJ whole genome shotgun (WGS) entry which is preliminary data.</text>
</comment>
<evidence type="ECO:0000313" key="2">
    <source>
        <dbReference type="EMBL" id="KAF0974370.1"/>
    </source>
</evidence>
<reference evidence="2 3" key="1">
    <citation type="journal article" date="2019" name="Sci. Rep.">
        <title>Nanopore sequencing improves the draft genome of the human pathogenic amoeba Naegleria fowleri.</title>
        <authorList>
            <person name="Liechti N."/>
            <person name="Schurch N."/>
            <person name="Bruggmann R."/>
            <person name="Wittwer M."/>
        </authorList>
    </citation>
    <scope>NUCLEOTIDE SEQUENCE [LARGE SCALE GENOMIC DNA]</scope>
    <source>
        <strain evidence="2 3">ATCC 30894</strain>
    </source>
</reference>
<evidence type="ECO:0000256" key="1">
    <source>
        <dbReference type="SAM" id="MobiDB-lite"/>
    </source>
</evidence>
<protein>
    <submittedName>
        <fullName evidence="2">Uncharacterized protein</fullName>
    </submittedName>
</protein>
<gene>
    <name evidence="2" type="ORF">FDP41_006402</name>
</gene>
<feature type="compositionally biased region" description="Low complexity" evidence="1">
    <location>
        <begin position="42"/>
        <end position="56"/>
    </location>
</feature>
<sequence length="707" mass="80856">MAIASSSAVLNLNKEMQNDGTAVLTASSSSDPFFLTSNHSLNSIPNSATPTNPTPSNHHRDENILDFTFEDNSIQNFHDQHLHNDTQHQQDPPLRTSPPWMDETENPTEGDQSSPSLSSLWLTSNVAKTRAIFEKAFEKSDPSPSSSNLSTQRNPHLSHLFSNHREEDDTDSLEERVLASLSGDFASYEESIREELRQISEFIAISSKKLEDDEGNASQGKIGQASSSAPCDGQANQRVKIDLVRRYNPMDICRKIHEYETQKDLLESERDFHELNRLEVALRKEIQKEMDDIEDKFNYDYSLRRREIKALIQDQQNEINQLWTRKILKYDSVAVALINDITERHQSEFASSQEKYRKAFLKKKPTLSKSTLEEKNLLNLLSISKMYELGNGLEAKIYDLEKRDLVNFFNQQEYHVSKKLEHLSQKQHQELCAAQQKIDKGKNAMEKDREEDIKKLNSRTTILFRDLEKKKNLVLTQIQHFRDKFNGVGASGTSRRKSSDYFSTWENLNAQEPVIHVSACLEFFNSISDKIIQFFNTLDKSETEIEKETCKMVKRLVDSMDQVISDSPKTTPEKKKAPTQQILNQEKNDANSYTFQHNQYSRLQSPPSGPLTIKDKKKNDSRTSIARTTSMFIEEAKAILNTTPEKQKISNQSVLNRSSSSSKGVTVSSVASTTPPNVTLEDCLKKKKKPSAKHTFSELIRTSFKWK</sequence>
<dbReference type="OrthoDB" id="10400799at2759"/>
<feature type="compositionally biased region" description="Polar residues" evidence="1">
    <location>
        <begin position="216"/>
        <end position="233"/>
    </location>
</feature>
<dbReference type="AlphaFoldDB" id="A0A6A5BK07"/>
<feature type="region of interest" description="Disordered" evidence="1">
    <location>
        <begin position="84"/>
        <end position="119"/>
    </location>
</feature>
<name>A0A6A5BK07_NAEFO</name>
<keyword evidence="3" id="KW-1185">Reference proteome</keyword>
<evidence type="ECO:0000313" key="3">
    <source>
        <dbReference type="Proteomes" id="UP000444721"/>
    </source>
</evidence>
<accession>A0A6A5BK07</accession>
<dbReference type="VEuPathDB" id="AmoebaDB:FDP41_006402"/>
<proteinExistence type="predicted"/>
<dbReference type="RefSeq" id="XP_044559083.1">
    <property type="nucleotide sequence ID" value="XM_044710034.1"/>
</dbReference>
<feature type="region of interest" description="Disordered" evidence="1">
    <location>
        <begin position="213"/>
        <end position="233"/>
    </location>
</feature>
<dbReference type="VEuPathDB" id="AmoebaDB:NF0089320"/>
<organism evidence="2 3">
    <name type="scientific">Naegleria fowleri</name>
    <name type="common">Brain eating amoeba</name>
    <dbReference type="NCBI Taxonomy" id="5763"/>
    <lineage>
        <taxon>Eukaryota</taxon>
        <taxon>Discoba</taxon>
        <taxon>Heterolobosea</taxon>
        <taxon>Tetramitia</taxon>
        <taxon>Eutetramitia</taxon>
        <taxon>Vahlkampfiidae</taxon>
        <taxon>Naegleria</taxon>
    </lineage>
</organism>